<name>A0A8H3KRY8_9GLOM</name>
<dbReference type="GO" id="GO:0016787">
    <property type="term" value="F:hydrolase activity"/>
    <property type="evidence" value="ECO:0007669"/>
    <property type="project" value="UniProtKB-KW"/>
</dbReference>
<dbReference type="EMBL" id="BLAL01000005">
    <property type="protein sequence ID" value="GES73000.1"/>
    <property type="molecule type" value="Genomic_DNA"/>
</dbReference>
<dbReference type="SUPFAM" id="SSF52266">
    <property type="entry name" value="SGNH hydrolase"/>
    <property type="match status" value="1"/>
</dbReference>
<proteinExistence type="predicted"/>
<gene>
    <name evidence="1" type="ORF">RCL2_000054600</name>
</gene>
<sequence length="126" mass="14251">MNIFKFFDKKTYSTKSRISSLRNSTGNDFKKKSVILDMVVDGQSGDRVVDGRFKRRLLQSIKKQADKGKSFDWIVILGGTNDCFNGYKSNNIFAVLKDLYLNSENSGANVSALTISNFNNDKFEKT</sequence>
<dbReference type="Gene3D" id="3.40.50.1110">
    <property type="entry name" value="SGNH hydrolase"/>
    <property type="match status" value="1"/>
</dbReference>
<dbReference type="InterPro" id="IPR036514">
    <property type="entry name" value="SGNH_hydro_sf"/>
</dbReference>
<comment type="caution">
    <text evidence="1">The sequence shown here is derived from an EMBL/GenBank/DDBJ whole genome shotgun (WGS) entry which is preliminary data.</text>
</comment>
<evidence type="ECO:0000313" key="2">
    <source>
        <dbReference type="Proteomes" id="UP000615446"/>
    </source>
</evidence>
<dbReference type="OrthoDB" id="408760at2759"/>
<dbReference type="AlphaFoldDB" id="A0A8H3KRY8"/>
<accession>A0A8H3KRY8</accession>
<protein>
    <submittedName>
        <fullName evidence="1">SGNH hydrolase</fullName>
    </submittedName>
</protein>
<dbReference type="Proteomes" id="UP000615446">
    <property type="component" value="Unassembled WGS sequence"/>
</dbReference>
<evidence type="ECO:0000313" key="1">
    <source>
        <dbReference type="EMBL" id="GES73000.1"/>
    </source>
</evidence>
<organism evidence="1 2">
    <name type="scientific">Rhizophagus clarus</name>
    <dbReference type="NCBI Taxonomy" id="94130"/>
    <lineage>
        <taxon>Eukaryota</taxon>
        <taxon>Fungi</taxon>
        <taxon>Fungi incertae sedis</taxon>
        <taxon>Mucoromycota</taxon>
        <taxon>Glomeromycotina</taxon>
        <taxon>Glomeromycetes</taxon>
        <taxon>Glomerales</taxon>
        <taxon>Glomeraceae</taxon>
        <taxon>Rhizophagus</taxon>
    </lineage>
</organism>
<keyword evidence="1" id="KW-0378">Hydrolase</keyword>
<reference evidence="1" key="1">
    <citation type="submission" date="2019-10" db="EMBL/GenBank/DDBJ databases">
        <title>Conservation and host-specific expression of non-tandemly repeated heterogenous ribosome RNA gene in arbuscular mycorrhizal fungi.</title>
        <authorList>
            <person name="Maeda T."/>
            <person name="Kobayashi Y."/>
            <person name="Nakagawa T."/>
            <person name="Ezawa T."/>
            <person name="Yamaguchi K."/>
            <person name="Bino T."/>
            <person name="Nishimoto Y."/>
            <person name="Shigenobu S."/>
            <person name="Kawaguchi M."/>
        </authorList>
    </citation>
    <scope>NUCLEOTIDE SEQUENCE</scope>
    <source>
        <strain evidence="1">HR1</strain>
    </source>
</reference>